<dbReference type="EMBL" id="JAMQJZ010000002">
    <property type="protein sequence ID" value="MDC3419525.1"/>
    <property type="molecule type" value="Genomic_DNA"/>
</dbReference>
<feature type="compositionally biased region" description="Basic and acidic residues" evidence="1">
    <location>
        <begin position="33"/>
        <end position="54"/>
    </location>
</feature>
<sequence length="67" mass="7726">MLTNILWGLFIVGFIVLMIYLDKRNQKKNFHTPYRDKTEQQKEVERAIEIEKSRRGGPPDGGGFGGM</sequence>
<dbReference type="Proteomes" id="UP001145072">
    <property type="component" value="Unassembled WGS sequence"/>
</dbReference>
<keyword evidence="4" id="KW-1185">Reference proteome</keyword>
<evidence type="ECO:0000313" key="3">
    <source>
        <dbReference type="EMBL" id="MDC3419525.1"/>
    </source>
</evidence>
<keyword evidence="2" id="KW-0472">Membrane</keyword>
<feature type="region of interest" description="Disordered" evidence="1">
    <location>
        <begin position="30"/>
        <end position="67"/>
    </location>
</feature>
<organism evidence="3 4">
    <name type="scientific">Aquibacillus koreensis</name>
    <dbReference type="NCBI Taxonomy" id="279446"/>
    <lineage>
        <taxon>Bacteria</taxon>
        <taxon>Bacillati</taxon>
        <taxon>Bacillota</taxon>
        <taxon>Bacilli</taxon>
        <taxon>Bacillales</taxon>
        <taxon>Bacillaceae</taxon>
        <taxon>Aquibacillus</taxon>
    </lineage>
</organism>
<accession>A0A9X3WGW8</accession>
<protein>
    <submittedName>
        <fullName evidence="3">Uncharacterized protein</fullName>
    </submittedName>
</protein>
<reference evidence="3" key="1">
    <citation type="submission" date="2022-06" db="EMBL/GenBank/DDBJ databases">
        <title>Aquibacillus sp. a new bacterium isolated from soil saline samples.</title>
        <authorList>
            <person name="Galisteo C."/>
            <person name="De La Haba R."/>
            <person name="Sanchez-Porro C."/>
            <person name="Ventosa A."/>
        </authorList>
    </citation>
    <scope>NUCLEOTIDE SEQUENCE</scope>
    <source>
        <strain evidence="3">JCM 12387</strain>
    </source>
</reference>
<feature type="compositionally biased region" description="Gly residues" evidence="1">
    <location>
        <begin position="58"/>
        <end position="67"/>
    </location>
</feature>
<dbReference type="RefSeq" id="WP_259866919.1">
    <property type="nucleotide sequence ID" value="NZ_JAMQJZ010000002.1"/>
</dbReference>
<comment type="caution">
    <text evidence="3">The sequence shown here is derived from an EMBL/GenBank/DDBJ whole genome shotgun (WGS) entry which is preliminary data.</text>
</comment>
<proteinExistence type="predicted"/>
<feature type="transmembrane region" description="Helical" evidence="2">
    <location>
        <begin position="6"/>
        <end position="21"/>
    </location>
</feature>
<keyword evidence="2" id="KW-1133">Transmembrane helix</keyword>
<evidence type="ECO:0000313" key="4">
    <source>
        <dbReference type="Proteomes" id="UP001145072"/>
    </source>
</evidence>
<dbReference type="AlphaFoldDB" id="A0A9X3WGW8"/>
<name>A0A9X3WGW8_9BACI</name>
<evidence type="ECO:0000256" key="1">
    <source>
        <dbReference type="SAM" id="MobiDB-lite"/>
    </source>
</evidence>
<evidence type="ECO:0000256" key="2">
    <source>
        <dbReference type="SAM" id="Phobius"/>
    </source>
</evidence>
<keyword evidence="2" id="KW-0812">Transmembrane</keyword>
<gene>
    <name evidence="3" type="ORF">NC661_04005</name>
</gene>